<evidence type="ECO:0008006" key="3">
    <source>
        <dbReference type="Google" id="ProtNLM"/>
    </source>
</evidence>
<evidence type="ECO:0000313" key="2">
    <source>
        <dbReference type="EMBL" id="SVB95106.1"/>
    </source>
</evidence>
<dbReference type="GO" id="GO:0005886">
    <property type="term" value="C:plasma membrane"/>
    <property type="evidence" value="ECO:0007669"/>
    <property type="project" value="TreeGrafter"/>
</dbReference>
<dbReference type="Gene3D" id="1.20.1640.10">
    <property type="entry name" value="Multidrug efflux transporter AcrB transmembrane domain"/>
    <property type="match status" value="4"/>
</dbReference>
<feature type="non-terminal residue" evidence="2">
    <location>
        <position position="1"/>
    </location>
</feature>
<keyword evidence="1" id="KW-0472">Membrane</keyword>
<dbReference type="SUPFAM" id="SSF82693">
    <property type="entry name" value="Multidrug efflux transporter AcrB pore domain, PN1, PN2, PC1 and PC2 subdomains"/>
    <property type="match status" value="1"/>
</dbReference>
<organism evidence="2">
    <name type="scientific">marine metagenome</name>
    <dbReference type="NCBI Taxonomy" id="408172"/>
    <lineage>
        <taxon>unclassified sequences</taxon>
        <taxon>metagenomes</taxon>
        <taxon>ecological metagenomes</taxon>
    </lineage>
</organism>
<dbReference type="EMBL" id="UINC01065439">
    <property type="protein sequence ID" value="SVB95106.1"/>
    <property type="molecule type" value="Genomic_DNA"/>
</dbReference>
<dbReference type="GO" id="GO:0042910">
    <property type="term" value="F:xenobiotic transmembrane transporter activity"/>
    <property type="evidence" value="ECO:0007669"/>
    <property type="project" value="TreeGrafter"/>
</dbReference>
<dbReference type="PRINTS" id="PR00702">
    <property type="entry name" value="ACRIFLAVINRP"/>
</dbReference>
<feature type="transmembrane region" description="Helical" evidence="1">
    <location>
        <begin position="263"/>
        <end position="287"/>
    </location>
</feature>
<dbReference type="Gene3D" id="3.30.70.1430">
    <property type="entry name" value="Multidrug efflux transporter AcrB pore domain"/>
    <property type="match status" value="1"/>
</dbReference>
<gene>
    <name evidence="2" type="ORF">METZ01_LOCUS247960</name>
</gene>
<protein>
    <recommendedName>
        <fullName evidence="3">Efflux RND transporter permease subunit</fullName>
    </recommendedName>
</protein>
<dbReference type="AlphaFoldDB" id="A0A382I669"/>
<feature type="transmembrane region" description="Helical" evidence="1">
    <location>
        <begin position="206"/>
        <end position="228"/>
    </location>
</feature>
<feature type="transmembrane region" description="Helical" evidence="1">
    <location>
        <begin position="32"/>
        <end position="51"/>
    </location>
</feature>
<proteinExistence type="predicted"/>
<evidence type="ECO:0000256" key="1">
    <source>
        <dbReference type="SAM" id="Phobius"/>
    </source>
</evidence>
<sequence>FASTLTTIAVFFPIVFVEGVAGQVFGDMALTVVFSLLASLAVALFFIPMLASRRPAQTHALVDQLRQTTFLQPKARVRLRRAFGKETDQSPTQRLREGALVIPQTLLDLAVRVGLALASLVVVIGKVLVAVVFQVVWPLVRLVEIWKRSEAGLAHGRFNRWMAETPPLRGLRDAVWHGLLDVTTLDLLATDMGRFVRWIWRRPTTWWRWIVGGLRLLLFPGVLAYLLVRFVLHSALSLVRAALVTAALLIALLIVLASGLISLLIVPVAAPILGLFQLGLTGVQNGYPVLLRAALKQRLIVIAGAAISFWVCFTQLVPSLGTELIPQVHQGVFNLELSMPVGTPLVRTAQVAEWVEGIAREIDGVDRVATTVGSDNSATSTADEGEHTARVTLRLVAGVTPDGESAIIEQLRRGVHNLPEVETEVSYPALFSFKTPIEVEIRGENLRTLRQ</sequence>
<dbReference type="PANTHER" id="PTHR32063:SF0">
    <property type="entry name" value="SWARMING MOTILITY PROTEIN SWRC"/>
    <property type="match status" value="1"/>
</dbReference>
<dbReference type="Pfam" id="PF00873">
    <property type="entry name" value="ACR_tran"/>
    <property type="match status" value="2"/>
</dbReference>
<accession>A0A382I669</accession>
<feature type="transmembrane region" description="Helical" evidence="1">
    <location>
        <begin position="113"/>
        <end position="137"/>
    </location>
</feature>
<keyword evidence="1" id="KW-1133">Transmembrane helix</keyword>
<feature type="transmembrane region" description="Helical" evidence="1">
    <location>
        <begin position="235"/>
        <end position="257"/>
    </location>
</feature>
<dbReference type="InterPro" id="IPR001036">
    <property type="entry name" value="Acrflvin-R"/>
</dbReference>
<reference evidence="2" key="1">
    <citation type="submission" date="2018-05" db="EMBL/GenBank/DDBJ databases">
        <authorList>
            <person name="Lanie J.A."/>
            <person name="Ng W.-L."/>
            <person name="Kazmierczak K.M."/>
            <person name="Andrzejewski T.M."/>
            <person name="Davidsen T.M."/>
            <person name="Wayne K.J."/>
            <person name="Tettelin H."/>
            <person name="Glass J.I."/>
            <person name="Rusch D."/>
            <person name="Podicherti R."/>
            <person name="Tsui H.-C.T."/>
            <person name="Winkler M.E."/>
        </authorList>
    </citation>
    <scope>NUCLEOTIDE SEQUENCE</scope>
</reference>
<dbReference type="SUPFAM" id="SSF82866">
    <property type="entry name" value="Multidrug efflux transporter AcrB transmembrane domain"/>
    <property type="match status" value="1"/>
</dbReference>
<dbReference type="Gene3D" id="3.30.70.1440">
    <property type="entry name" value="Multidrug efflux transporter AcrB pore domain"/>
    <property type="match status" value="1"/>
</dbReference>
<feature type="non-terminal residue" evidence="2">
    <location>
        <position position="451"/>
    </location>
</feature>
<feature type="transmembrane region" description="Helical" evidence="1">
    <location>
        <begin position="299"/>
        <end position="317"/>
    </location>
</feature>
<keyword evidence="1" id="KW-0812">Transmembrane</keyword>
<name>A0A382I669_9ZZZZ</name>
<dbReference type="PANTHER" id="PTHR32063">
    <property type="match status" value="1"/>
</dbReference>